<evidence type="ECO:0000256" key="10">
    <source>
        <dbReference type="ARBA" id="ARBA00022605"/>
    </source>
</evidence>
<dbReference type="NCBIfam" id="NF004016">
    <property type="entry name" value="PRK05478.1"/>
    <property type="match status" value="1"/>
</dbReference>
<keyword evidence="8" id="KW-0432">Leucine biosynthesis</keyword>
<dbReference type="GO" id="GO:0009098">
    <property type="term" value="P:L-leucine biosynthetic process"/>
    <property type="evidence" value="ECO:0007669"/>
    <property type="project" value="UniProtKB-KW"/>
</dbReference>
<dbReference type="NCBIfam" id="TIGR00171">
    <property type="entry name" value="leuD"/>
    <property type="match status" value="1"/>
</dbReference>
<evidence type="ECO:0000256" key="3">
    <source>
        <dbReference type="ARBA" id="ARBA00002695"/>
    </source>
</evidence>
<keyword evidence="23" id="KW-1185">Reference proteome</keyword>
<keyword evidence="14" id="KW-0456">Lyase</keyword>
<dbReference type="Pfam" id="PF00694">
    <property type="entry name" value="Aconitase_C"/>
    <property type="match status" value="1"/>
</dbReference>
<dbReference type="NCBIfam" id="NF009116">
    <property type="entry name" value="PRK12466.1"/>
    <property type="match status" value="1"/>
</dbReference>
<keyword evidence="11" id="KW-0479">Metal-binding</keyword>
<keyword evidence="15" id="KW-0100">Branched-chain amino acid biosynthesis</keyword>
<feature type="domain" description="Aconitase A/isopropylmalate dehydratase small subunit swivel" evidence="21">
    <location>
        <begin position="1350"/>
        <end position="1470"/>
    </location>
</feature>
<feature type="region of interest" description="Disordered" evidence="18">
    <location>
        <begin position="183"/>
        <end position="209"/>
    </location>
</feature>
<dbReference type="NCBIfam" id="TIGR00170">
    <property type="entry name" value="leuC"/>
    <property type="match status" value="1"/>
</dbReference>
<feature type="region of interest" description="Disordered" evidence="18">
    <location>
        <begin position="448"/>
        <end position="567"/>
    </location>
</feature>
<keyword evidence="19" id="KW-0812">Transmembrane</keyword>
<evidence type="ECO:0000256" key="15">
    <source>
        <dbReference type="ARBA" id="ARBA00023304"/>
    </source>
</evidence>
<keyword evidence="9" id="KW-0004">4Fe-4S</keyword>
<dbReference type="SUPFAM" id="SSF52016">
    <property type="entry name" value="LeuD/IlvD-like"/>
    <property type="match status" value="1"/>
</dbReference>
<evidence type="ECO:0000256" key="6">
    <source>
        <dbReference type="ARBA" id="ARBA00011998"/>
    </source>
</evidence>
<dbReference type="FunFam" id="3.30.499.10:FF:000007">
    <property type="entry name" value="3-isopropylmalate dehydratase large subunit"/>
    <property type="match status" value="1"/>
</dbReference>
<evidence type="ECO:0000256" key="4">
    <source>
        <dbReference type="ARBA" id="ARBA00004729"/>
    </source>
</evidence>
<dbReference type="InterPro" id="IPR050067">
    <property type="entry name" value="IPM_dehydratase_rel_enz"/>
</dbReference>
<feature type="compositionally biased region" description="Low complexity" evidence="18">
    <location>
        <begin position="538"/>
        <end position="553"/>
    </location>
</feature>
<dbReference type="Gene3D" id="3.20.19.10">
    <property type="entry name" value="Aconitase, domain 4"/>
    <property type="match status" value="1"/>
</dbReference>
<feature type="compositionally biased region" description="Polar residues" evidence="18">
    <location>
        <begin position="188"/>
        <end position="201"/>
    </location>
</feature>
<comment type="catalytic activity">
    <reaction evidence="1">
        <text>(2R,3S)-3-isopropylmalate = (2S)-2-isopropylmalate</text>
        <dbReference type="Rhea" id="RHEA:32287"/>
        <dbReference type="ChEBI" id="CHEBI:1178"/>
        <dbReference type="ChEBI" id="CHEBI:35121"/>
        <dbReference type="EC" id="4.2.1.33"/>
    </reaction>
</comment>
<feature type="compositionally biased region" description="Low complexity" evidence="18">
    <location>
        <begin position="592"/>
        <end position="606"/>
    </location>
</feature>
<dbReference type="NCBIfam" id="NF002458">
    <property type="entry name" value="PRK01641.1"/>
    <property type="match status" value="1"/>
</dbReference>
<dbReference type="InterPro" id="IPR015928">
    <property type="entry name" value="Aconitase/3IPM_dehydase_swvl"/>
</dbReference>
<feature type="domain" description="Aconitase/3-isopropylmalate dehydratase large subunit alpha/beta/alpha" evidence="20">
    <location>
        <begin position="799"/>
        <end position="1258"/>
    </location>
</feature>
<feature type="compositionally biased region" description="Polar residues" evidence="18">
    <location>
        <begin position="291"/>
        <end position="303"/>
    </location>
</feature>
<dbReference type="InterPro" id="IPR004431">
    <property type="entry name" value="3-IsopropMal_deHydase_ssu"/>
</dbReference>
<evidence type="ECO:0000256" key="12">
    <source>
        <dbReference type="ARBA" id="ARBA00023004"/>
    </source>
</evidence>
<dbReference type="InterPro" id="IPR033941">
    <property type="entry name" value="IPMI_cat"/>
</dbReference>
<feature type="compositionally biased region" description="Basic and acidic residues" evidence="18">
    <location>
        <begin position="151"/>
        <end position="171"/>
    </location>
</feature>
<dbReference type="InterPro" id="IPR036008">
    <property type="entry name" value="Aconitase_4Fe-4S_dom"/>
</dbReference>
<accession>A0AAD9MCX9</accession>
<feature type="region of interest" description="Disordered" evidence="18">
    <location>
        <begin position="630"/>
        <end position="661"/>
    </location>
</feature>
<dbReference type="FunFam" id="3.20.19.10:FF:000003">
    <property type="entry name" value="3-isopropylmalate dehydratase small subunit"/>
    <property type="match status" value="1"/>
</dbReference>
<keyword evidence="19" id="KW-0472">Membrane</keyword>
<feature type="compositionally biased region" description="Low complexity" evidence="18">
    <location>
        <begin position="403"/>
        <end position="419"/>
    </location>
</feature>
<evidence type="ECO:0000313" key="23">
    <source>
        <dbReference type="Proteomes" id="UP001217918"/>
    </source>
</evidence>
<evidence type="ECO:0000256" key="18">
    <source>
        <dbReference type="SAM" id="MobiDB-lite"/>
    </source>
</evidence>
<feature type="compositionally biased region" description="Basic and acidic residues" evidence="18">
    <location>
        <begin position="316"/>
        <end position="337"/>
    </location>
</feature>
<comment type="similarity">
    <text evidence="5">Belongs to the aconitase/IPM isomerase family.</text>
</comment>
<dbReference type="SUPFAM" id="SSF53732">
    <property type="entry name" value="Aconitase iron-sulfur domain"/>
    <property type="match status" value="1"/>
</dbReference>
<feature type="compositionally biased region" description="Basic and acidic residues" evidence="18">
    <location>
        <begin position="1575"/>
        <end position="1586"/>
    </location>
</feature>
<gene>
    <name evidence="22" type="ORF">P8C59_006844</name>
</gene>
<dbReference type="EMBL" id="JAQQPM010000006">
    <property type="protein sequence ID" value="KAK2072494.1"/>
    <property type="molecule type" value="Genomic_DNA"/>
</dbReference>
<feature type="transmembrane region" description="Helical" evidence="19">
    <location>
        <begin position="738"/>
        <end position="758"/>
    </location>
</feature>
<evidence type="ECO:0000256" key="16">
    <source>
        <dbReference type="ARBA" id="ARBA00031631"/>
    </source>
</evidence>
<dbReference type="GO" id="GO:0046872">
    <property type="term" value="F:metal ion binding"/>
    <property type="evidence" value="ECO:0007669"/>
    <property type="project" value="UniProtKB-KW"/>
</dbReference>
<keyword evidence="19" id="KW-1133">Transmembrane helix</keyword>
<feature type="compositionally biased region" description="Low complexity" evidence="18">
    <location>
        <begin position="448"/>
        <end position="484"/>
    </location>
</feature>
<evidence type="ECO:0000256" key="7">
    <source>
        <dbReference type="ARBA" id="ARBA00014371"/>
    </source>
</evidence>
<feature type="region of interest" description="Disordered" evidence="18">
    <location>
        <begin position="257"/>
        <end position="367"/>
    </location>
</feature>
<evidence type="ECO:0000256" key="2">
    <source>
        <dbReference type="ARBA" id="ARBA00001966"/>
    </source>
</evidence>
<name>A0AAD9MCX9_9PEZI</name>
<comment type="caution">
    <text evidence="22">The sequence shown here is derived from an EMBL/GenBank/DDBJ whole genome shotgun (WGS) entry which is preliminary data.</text>
</comment>
<feature type="region of interest" description="Disordered" evidence="18">
    <location>
        <begin position="141"/>
        <end position="171"/>
    </location>
</feature>
<dbReference type="InterPro" id="IPR000573">
    <property type="entry name" value="AconitaseA/IPMdHydase_ssu_swvl"/>
</dbReference>
<dbReference type="CDD" id="cd01583">
    <property type="entry name" value="IPMI"/>
    <property type="match status" value="1"/>
</dbReference>
<feature type="region of interest" description="Disordered" evidence="18">
    <location>
        <begin position="388"/>
        <end position="425"/>
    </location>
</feature>
<protein>
    <recommendedName>
        <fullName evidence="7">3-isopropylmalate dehydratase</fullName>
        <ecNumber evidence="6">4.2.1.33</ecNumber>
    </recommendedName>
    <alternativeName>
        <fullName evidence="16">Alpha-IPM isomerase</fullName>
    </alternativeName>
    <alternativeName>
        <fullName evidence="17">Isopropylmalate isomerase</fullName>
    </alternativeName>
</protein>
<feature type="region of interest" description="Disordered" evidence="18">
    <location>
        <begin position="579"/>
        <end position="606"/>
    </location>
</feature>
<dbReference type="InterPro" id="IPR004430">
    <property type="entry name" value="3-IsopropMal_deHydase_lsu"/>
</dbReference>
<dbReference type="GO" id="GO:0009316">
    <property type="term" value="C:3-isopropylmalate dehydratase complex"/>
    <property type="evidence" value="ECO:0007669"/>
    <property type="project" value="InterPro"/>
</dbReference>
<evidence type="ECO:0000256" key="13">
    <source>
        <dbReference type="ARBA" id="ARBA00023014"/>
    </source>
</evidence>
<dbReference type="PRINTS" id="PR00415">
    <property type="entry name" value="ACONITASE"/>
</dbReference>
<dbReference type="EC" id="4.2.1.33" evidence="6"/>
<dbReference type="Gene3D" id="3.30.499.10">
    <property type="entry name" value="Aconitase, domain 3"/>
    <property type="match status" value="2"/>
</dbReference>
<feature type="compositionally biased region" description="Polar residues" evidence="18">
    <location>
        <begin position="1"/>
        <end position="17"/>
    </location>
</feature>
<evidence type="ECO:0000256" key="17">
    <source>
        <dbReference type="ARBA" id="ARBA00033368"/>
    </source>
</evidence>
<evidence type="ECO:0000256" key="19">
    <source>
        <dbReference type="SAM" id="Phobius"/>
    </source>
</evidence>
<keyword evidence="12" id="KW-0408">Iron</keyword>
<organism evidence="22 23">
    <name type="scientific">Phyllachora maydis</name>
    <dbReference type="NCBI Taxonomy" id="1825666"/>
    <lineage>
        <taxon>Eukaryota</taxon>
        <taxon>Fungi</taxon>
        <taxon>Dikarya</taxon>
        <taxon>Ascomycota</taxon>
        <taxon>Pezizomycotina</taxon>
        <taxon>Sordariomycetes</taxon>
        <taxon>Sordariomycetidae</taxon>
        <taxon>Phyllachorales</taxon>
        <taxon>Phyllachoraceae</taxon>
        <taxon>Phyllachora</taxon>
    </lineage>
</organism>
<feature type="region of interest" description="Disordered" evidence="18">
    <location>
        <begin position="1299"/>
        <end position="1341"/>
    </location>
</feature>
<comment type="function">
    <text evidence="3">Catalyzes the isomerization between 2-isopropylmalate and 3-isopropylmalate, via the formation of 2-isopropylmaleate.</text>
</comment>
<feature type="transmembrane region" description="Helical" evidence="19">
    <location>
        <begin position="711"/>
        <end position="732"/>
    </location>
</feature>
<reference evidence="22" key="1">
    <citation type="journal article" date="2023" name="Mol. Plant Microbe Interact.">
        <title>Elucidating the Obligate Nature and Biological Capacity of an Invasive Fungal Corn Pathogen.</title>
        <authorList>
            <person name="MacCready J.S."/>
            <person name="Roggenkamp E.M."/>
            <person name="Gdanetz K."/>
            <person name="Chilvers M.I."/>
        </authorList>
    </citation>
    <scope>NUCLEOTIDE SEQUENCE</scope>
    <source>
        <strain evidence="22">PM02</strain>
    </source>
</reference>
<feature type="region of interest" description="Disordered" evidence="18">
    <location>
        <begin position="1"/>
        <end position="59"/>
    </location>
</feature>
<dbReference type="PANTHER" id="PTHR43822:SF9">
    <property type="entry name" value="3-ISOPROPYLMALATE DEHYDRATASE"/>
    <property type="match status" value="1"/>
</dbReference>
<dbReference type="FunFam" id="3.30.499.10:FF:000006">
    <property type="entry name" value="3-isopropylmalate dehydratase large subunit"/>
    <property type="match status" value="1"/>
</dbReference>
<evidence type="ECO:0000256" key="14">
    <source>
        <dbReference type="ARBA" id="ARBA00023239"/>
    </source>
</evidence>
<dbReference type="InterPro" id="IPR033940">
    <property type="entry name" value="IPMI_Swivel"/>
</dbReference>
<feature type="compositionally biased region" description="Pro residues" evidence="18">
    <location>
        <begin position="516"/>
        <end position="527"/>
    </location>
</feature>
<sequence>MPRRSLSTPSNMSNNENNRLRKKRSGLPAASTFGHLAEYQQQQRSASWSSPPKTQGDLIGLDEVPSRVAALSEHAVRPGLPDRSQELFEAKREARRQRRILKQTGDFLGVQGVNPHTGVLDMLTPTTASSETVTDPIDRAVHPAQPQATHARPEARERYRHEGSREHKTAWRREHGLWSSVAEPQLSPIAQSSTNSATPTPSDKAAVRRKPLAVLPGPFLGVLRDVPVPRRSAVLRRVDETVGQVKAPWVKDVRLAREPSCEPSCEPSWPLSPRTNDTCPAPGPRQGGGSATVTSSRSTQRSIQFRVPPPVPRRTGPTDRDTSPVKGRPYKEQEADQGKWTGAHTPPPPPRRRPTTSAPPFTRIPSEQLTDGGAEVWADMVLQDINQLGNHSRDKGRSQRTNSPWGSTVSVSTPTTTTTGSGGSLCRLHPADPAAFAGALVLFRGLGTPTRTSTESSSTTVPPSTPSSAGASRASSQPPASRPSMTLSVWQSPPDRPFDQPSRAETGTDALEDLPWPQPPPRRPSPSQPSDTTSAIPSTPTTGSSETSSCTATPRSGPSTEKSPRAWKEVRATMRLLTAAAEKTPRRAGQDGSSSGSSNHSVSTTGTTTMAQGAARMAFVQHATSARLVDVPKKGKKLERDGKRSTSRQPTTEAGSTGEDEEGIVVLPGQMVGLVCRSAARFLTAYWLLVRPVFDGGSALRQRSRWGKSTWRDYGVCGLALAFLLLGGTAAMMSVRGVVMVLLGTRAMIGAIVLVLGLPPLDNRQRWGGPPAGPFGEGPLPPLRDRRALESVTPQTLYDKVFQAHIVDEKLDGTILLYIDRHLVHEVTSPQAFEGLKNARRHVRRPDCTLATVDHNIPTTSRKTLKDTASFIDEEDSRTQCVTLEDNVKDFGVTYFGLGDKRQGIVHVIGPEQGFTLPGTTVVCGDSHTSTHGAFGALAFGIGTSEVEHVLATQCLITKRSRNMRVQVDGRLAPGVSSKDVVLHVIGRIGTAGGTGAVIEFCGDVIRHLSIEARMSICNMSIEAGARAGMVAPDDTTFEYLKGRPLAPEYGSAEWDKAVAYWRSLRSDPGAKYDVDVFVDAKDIVPTVSWGTSPEDVVPITGLVPDPETFASDAKKAAGRRMLEYMGLTAGTPMQDIVVDKVFIGSCTNSRIEDLRAAAEVVKGKKVAANIKRAMVVPGSGLVKEQAEREGLDHIFTDAGFEWREAGCSMCLGMNPDILAPKERCASTSNRNFEGRQGAQGRTHLMSPVMAAAAAIVGKLADVRKLADYKESPHVSAAINPSSSSSSSSSLSSSSSAAAAVASPSVEKAQPDDKMEMDEAEKEAVADVPLDSSPQVNTKAASPGLAGLPTFTVLRGIAAPMEKANIDTDAIIPKQFLKTIKRTGLGSALFYEMRFHPDGTERADFVLNREPYRRARILVCTGANFGCGSSREHAPWALNDFGVRSVLAPSFADIFFNNSFKNGMLPIAIDDADALARVHAEAAAGRELEIDLPAQEVRDADGRVLCRFDVDAFRKHCLVNGLDDIGLTMQLEDKIADYEARMARETPWLDGRAYLKRKGQGGKLAAKAVPVPKTNRGEEKTEPLEW</sequence>
<evidence type="ECO:0000259" key="21">
    <source>
        <dbReference type="Pfam" id="PF00694"/>
    </source>
</evidence>
<evidence type="ECO:0000256" key="5">
    <source>
        <dbReference type="ARBA" id="ARBA00007185"/>
    </source>
</evidence>
<dbReference type="HAMAP" id="MF_01026">
    <property type="entry name" value="LeuC_type1"/>
    <property type="match status" value="1"/>
</dbReference>
<dbReference type="CDD" id="cd01577">
    <property type="entry name" value="IPMI_Swivel"/>
    <property type="match status" value="1"/>
</dbReference>
<keyword evidence="10" id="KW-0028">Amino-acid biosynthesis</keyword>
<dbReference type="InterPro" id="IPR015931">
    <property type="entry name" value="Acnase/IPM_dHydase_lsu_aba_1/3"/>
</dbReference>
<comment type="cofactor">
    <cofactor evidence="2">
        <name>[4Fe-4S] cluster</name>
        <dbReference type="ChEBI" id="CHEBI:49883"/>
    </cofactor>
</comment>
<keyword evidence="13" id="KW-0411">Iron-sulfur</keyword>
<dbReference type="GO" id="GO:0003861">
    <property type="term" value="F:3-isopropylmalate dehydratase activity"/>
    <property type="evidence" value="ECO:0007669"/>
    <property type="project" value="UniProtKB-EC"/>
</dbReference>
<dbReference type="GO" id="GO:0051539">
    <property type="term" value="F:4 iron, 4 sulfur cluster binding"/>
    <property type="evidence" value="ECO:0007669"/>
    <property type="project" value="UniProtKB-KW"/>
</dbReference>
<dbReference type="HAMAP" id="MF_01031">
    <property type="entry name" value="LeuD_type1"/>
    <property type="match status" value="1"/>
</dbReference>
<feature type="compositionally biased region" description="Polar residues" evidence="18">
    <location>
        <begin position="39"/>
        <end position="53"/>
    </location>
</feature>
<evidence type="ECO:0000259" key="20">
    <source>
        <dbReference type="Pfam" id="PF00330"/>
    </source>
</evidence>
<feature type="region of interest" description="Disordered" evidence="18">
    <location>
        <begin position="1565"/>
        <end position="1586"/>
    </location>
</feature>
<dbReference type="PROSITE" id="PS01244">
    <property type="entry name" value="ACONITASE_2"/>
    <property type="match status" value="1"/>
</dbReference>
<dbReference type="Proteomes" id="UP001217918">
    <property type="component" value="Unassembled WGS sequence"/>
</dbReference>
<evidence type="ECO:0000256" key="1">
    <source>
        <dbReference type="ARBA" id="ARBA00000491"/>
    </source>
</evidence>
<feature type="compositionally biased region" description="Basic and acidic residues" evidence="18">
    <location>
        <begin position="630"/>
        <end position="644"/>
    </location>
</feature>
<dbReference type="PANTHER" id="PTHR43822">
    <property type="entry name" value="HOMOACONITASE, MITOCHONDRIAL-RELATED"/>
    <property type="match status" value="1"/>
</dbReference>
<comment type="pathway">
    <text evidence="4">Amino-acid biosynthesis; L-leucine biosynthesis; L-leucine from 3-methyl-2-oxobutanoate: step 2/4.</text>
</comment>
<dbReference type="Pfam" id="PF00330">
    <property type="entry name" value="Aconitase"/>
    <property type="match status" value="1"/>
</dbReference>
<proteinExistence type="inferred from homology"/>
<evidence type="ECO:0000256" key="11">
    <source>
        <dbReference type="ARBA" id="ARBA00022723"/>
    </source>
</evidence>
<evidence type="ECO:0000256" key="9">
    <source>
        <dbReference type="ARBA" id="ARBA00022485"/>
    </source>
</evidence>
<evidence type="ECO:0000256" key="8">
    <source>
        <dbReference type="ARBA" id="ARBA00022430"/>
    </source>
</evidence>
<dbReference type="InterPro" id="IPR018136">
    <property type="entry name" value="Aconitase_4Fe-4S_BS"/>
</dbReference>
<evidence type="ECO:0000313" key="22">
    <source>
        <dbReference type="EMBL" id="KAK2072494.1"/>
    </source>
</evidence>
<dbReference type="PROSITE" id="PS00450">
    <property type="entry name" value="ACONITASE_1"/>
    <property type="match status" value="1"/>
</dbReference>
<dbReference type="InterPro" id="IPR001030">
    <property type="entry name" value="Acoase/IPM_deHydtase_lsu_aba"/>
</dbReference>